<keyword evidence="5 7" id="KW-0573">Peptidoglycan synthesis</keyword>
<comment type="similarity">
    <text evidence="2">Belongs to the YkuD family.</text>
</comment>
<dbReference type="Pfam" id="PF20142">
    <property type="entry name" value="Scaffold"/>
    <property type="match status" value="1"/>
</dbReference>
<proteinExistence type="inferred from homology"/>
<dbReference type="PROSITE" id="PS51257">
    <property type="entry name" value="PROKAR_LIPOPROTEIN"/>
    <property type="match status" value="1"/>
</dbReference>
<dbReference type="GO" id="GO:0004180">
    <property type="term" value="F:carboxypeptidase activity"/>
    <property type="evidence" value="ECO:0007669"/>
    <property type="project" value="UniProtKB-ARBA"/>
</dbReference>
<dbReference type="GO" id="GO:0008360">
    <property type="term" value="P:regulation of cell shape"/>
    <property type="evidence" value="ECO:0007669"/>
    <property type="project" value="UniProtKB-UniRule"/>
</dbReference>
<evidence type="ECO:0000256" key="1">
    <source>
        <dbReference type="ARBA" id="ARBA00004752"/>
    </source>
</evidence>
<keyword evidence="6 7" id="KW-0961">Cell wall biogenesis/degradation</keyword>
<dbReference type="GO" id="GO:0016740">
    <property type="term" value="F:transferase activity"/>
    <property type="evidence" value="ECO:0007669"/>
    <property type="project" value="UniProtKB-KW"/>
</dbReference>
<feature type="active site" description="Proton donor/acceptor" evidence="7">
    <location>
        <position position="400"/>
    </location>
</feature>
<keyword evidence="4 7" id="KW-0133">Cell shape</keyword>
<feature type="active site" description="Nucleophile" evidence="7">
    <location>
        <position position="419"/>
    </location>
</feature>
<dbReference type="Gene3D" id="2.40.440.10">
    <property type="entry name" value="L,D-transpeptidase catalytic domain-like"/>
    <property type="match status" value="1"/>
</dbReference>
<dbReference type="CDD" id="cd16913">
    <property type="entry name" value="YkuD_like"/>
    <property type="match status" value="1"/>
</dbReference>
<keyword evidence="10" id="KW-1185">Reference proteome</keyword>
<dbReference type="GO" id="GO:0071555">
    <property type="term" value="P:cell wall organization"/>
    <property type="evidence" value="ECO:0007669"/>
    <property type="project" value="UniProtKB-UniRule"/>
</dbReference>
<evidence type="ECO:0000256" key="7">
    <source>
        <dbReference type="PROSITE-ProRule" id="PRU01373"/>
    </source>
</evidence>
<dbReference type="EMBL" id="JALBGC010000002">
    <property type="protein sequence ID" value="MCI1186911.1"/>
    <property type="molecule type" value="Genomic_DNA"/>
</dbReference>
<organism evidence="9 10">
    <name type="scientific">Hymenobacter cyanobacteriorum</name>
    <dbReference type="NCBI Taxonomy" id="2926463"/>
    <lineage>
        <taxon>Bacteria</taxon>
        <taxon>Pseudomonadati</taxon>
        <taxon>Bacteroidota</taxon>
        <taxon>Cytophagia</taxon>
        <taxon>Cytophagales</taxon>
        <taxon>Hymenobacteraceae</taxon>
        <taxon>Hymenobacter</taxon>
    </lineage>
</organism>
<dbReference type="Proteomes" id="UP001139193">
    <property type="component" value="Unassembled WGS sequence"/>
</dbReference>
<dbReference type="InterPro" id="IPR038063">
    <property type="entry name" value="Transpep_catalytic_dom"/>
</dbReference>
<evidence type="ECO:0000256" key="4">
    <source>
        <dbReference type="ARBA" id="ARBA00022960"/>
    </source>
</evidence>
<protein>
    <submittedName>
        <fullName evidence="9">L,D-transpeptidase family protein</fullName>
    </submittedName>
</protein>
<evidence type="ECO:0000256" key="3">
    <source>
        <dbReference type="ARBA" id="ARBA00022679"/>
    </source>
</evidence>
<keyword evidence="3" id="KW-0808">Transferase</keyword>
<dbReference type="AlphaFoldDB" id="A0A9X1VIB2"/>
<feature type="domain" description="L,D-TPase catalytic" evidence="8">
    <location>
        <begin position="268"/>
        <end position="443"/>
    </location>
</feature>
<comment type="pathway">
    <text evidence="1 7">Cell wall biogenesis; peptidoglycan biosynthesis.</text>
</comment>
<name>A0A9X1VIB2_9BACT</name>
<reference evidence="9" key="1">
    <citation type="submission" date="2022-03" db="EMBL/GenBank/DDBJ databases">
        <title>Bacterial whole genome sequence for Hymenobacter sp. DH14.</title>
        <authorList>
            <person name="Le V."/>
        </authorList>
    </citation>
    <scope>NUCLEOTIDE SEQUENCE</scope>
    <source>
        <strain evidence="9">DH14</strain>
    </source>
</reference>
<evidence type="ECO:0000256" key="2">
    <source>
        <dbReference type="ARBA" id="ARBA00005992"/>
    </source>
</evidence>
<dbReference type="SUPFAM" id="SSF141523">
    <property type="entry name" value="L,D-transpeptidase catalytic domain-like"/>
    <property type="match status" value="1"/>
</dbReference>
<dbReference type="InterPro" id="IPR045380">
    <property type="entry name" value="LD_TPept_scaffold_dom"/>
</dbReference>
<evidence type="ECO:0000259" key="8">
    <source>
        <dbReference type="PROSITE" id="PS52029"/>
    </source>
</evidence>
<gene>
    <name evidence="9" type="ORF">MON38_05725</name>
</gene>
<accession>A0A9X1VIB2</accession>
<evidence type="ECO:0000313" key="10">
    <source>
        <dbReference type="Proteomes" id="UP001139193"/>
    </source>
</evidence>
<evidence type="ECO:0000313" key="9">
    <source>
        <dbReference type="EMBL" id="MCI1186911.1"/>
    </source>
</evidence>
<sequence length="498" mass="55426">MLSRCLRRNLLASCLGLSLGVVTGCRTVGGPAQPKPRAAELPAVVQPPKVTLPPKRLPLPTVALLIRAWLDTLRPMPPGSQRAAPVVRAFYQQPGGPAWTAAPPADTLGRPAHDALALLARAYAYGLQPADYGLPALLALRDSLAAPALPAGPVGPRPAQLARFDVCLTTAVLAFAHDLQHGRRHRARQPAEAAAWLRAALAAGEWPAALLAVQPASREYRQLQQALAQWLAQPPGPPDSVVARHRSRFERVALNLERWRAEPIEEAEYLLVNIPAFELLVLGHDTVLRRARVIVGKPATPTPTLRSRIRYFTLAPVWNVPYSIASQEMLPRLQDDPSFLAESNLAVYDGRGRRRNPWRIDWGEVTEQNFKYTVQQEAGPRNVLGNFVFHFPNPYLVYLHDTPERQLFARPDRALSHGCIRVERPRELAAWLLRREGNPTPLLTPAQARQCPPQDVLLRRPLPIFIRYATCTAENGRLRFYQDIYGQDQALREALYCP</sequence>
<comment type="caution">
    <text evidence="9">The sequence shown here is derived from an EMBL/GenBank/DDBJ whole genome shotgun (WGS) entry which is preliminary data.</text>
</comment>
<evidence type="ECO:0000256" key="6">
    <source>
        <dbReference type="ARBA" id="ARBA00023316"/>
    </source>
</evidence>
<dbReference type="InterPro" id="IPR005490">
    <property type="entry name" value="LD_TPept_cat_dom"/>
</dbReference>
<evidence type="ECO:0000256" key="5">
    <source>
        <dbReference type="ARBA" id="ARBA00022984"/>
    </source>
</evidence>
<dbReference type="PROSITE" id="PS52029">
    <property type="entry name" value="LD_TPASE"/>
    <property type="match status" value="1"/>
</dbReference>
<dbReference type="RefSeq" id="WP_241935194.1">
    <property type="nucleotide sequence ID" value="NZ_JALBGC010000002.1"/>
</dbReference>
<dbReference type="Pfam" id="PF03734">
    <property type="entry name" value="YkuD"/>
    <property type="match status" value="1"/>
</dbReference>
<dbReference type="InterPro" id="IPR052905">
    <property type="entry name" value="LD-transpeptidase_YkuD-like"/>
</dbReference>
<dbReference type="PANTHER" id="PTHR41533:SF2">
    <property type="entry name" value="BLR7131 PROTEIN"/>
    <property type="match status" value="1"/>
</dbReference>
<dbReference type="GO" id="GO:0009252">
    <property type="term" value="P:peptidoglycan biosynthetic process"/>
    <property type="evidence" value="ECO:0007669"/>
    <property type="project" value="UniProtKB-KW"/>
</dbReference>
<dbReference type="PANTHER" id="PTHR41533">
    <property type="entry name" value="L,D-TRANSPEPTIDASE HI_1667-RELATED"/>
    <property type="match status" value="1"/>
</dbReference>